<evidence type="ECO:0000256" key="4">
    <source>
        <dbReference type="ARBA" id="ARBA00022729"/>
    </source>
</evidence>
<protein>
    <submittedName>
        <fullName evidence="7">Cytochrome b562</fullName>
    </submittedName>
</protein>
<name>A0ABX0RB42_9GAMM</name>
<feature type="chain" id="PRO_5046482315" evidence="6">
    <location>
        <begin position="23"/>
        <end position="128"/>
    </location>
</feature>
<evidence type="ECO:0000313" key="8">
    <source>
        <dbReference type="Proteomes" id="UP001515683"/>
    </source>
</evidence>
<evidence type="ECO:0000256" key="1">
    <source>
        <dbReference type="ARBA" id="ARBA00001970"/>
    </source>
</evidence>
<dbReference type="Proteomes" id="UP001515683">
    <property type="component" value="Unassembled WGS sequence"/>
</dbReference>
<evidence type="ECO:0000256" key="5">
    <source>
        <dbReference type="SAM" id="MobiDB-lite"/>
    </source>
</evidence>
<proteinExistence type="inferred from homology"/>
<dbReference type="NCBIfam" id="NF011632">
    <property type="entry name" value="PRK15058.1"/>
    <property type="match status" value="1"/>
</dbReference>
<comment type="function">
    <text evidence="2">Electron-transport protein of unknown function.</text>
</comment>
<dbReference type="RefSeq" id="WP_167015355.1">
    <property type="nucleotide sequence ID" value="NZ_VWXF01000005.1"/>
</dbReference>
<reference evidence="7 8" key="1">
    <citation type="journal article" date="2019" name="bioRxiv">
        <title>Bacteria contribute to plant secondary compound degradation in a generalist herbivore system.</title>
        <authorList>
            <person name="Francoeur C.B."/>
            <person name="Khadempour L."/>
            <person name="Moreira-Soto R.D."/>
            <person name="Gotting K."/>
            <person name="Book A.J."/>
            <person name="Pinto-Tomas A.A."/>
            <person name="Keefover-Ring K."/>
            <person name="Currie C.R."/>
        </authorList>
    </citation>
    <scope>NUCLEOTIDE SEQUENCE [LARGE SCALE GENOMIC DNA]</scope>
    <source>
        <strain evidence="7">Acro-835</strain>
    </source>
</reference>
<evidence type="ECO:0000256" key="2">
    <source>
        <dbReference type="ARBA" id="ARBA00002028"/>
    </source>
</evidence>
<comment type="caution">
    <text evidence="7">The sequence shown here is derived from an EMBL/GenBank/DDBJ whole genome shotgun (WGS) entry which is preliminary data.</text>
</comment>
<dbReference type="SUPFAM" id="SSF47175">
    <property type="entry name" value="Cytochromes"/>
    <property type="match status" value="1"/>
</dbReference>
<feature type="region of interest" description="Disordered" evidence="5">
    <location>
        <begin position="56"/>
        <end position="77"/>
    </location>
</feature>
<evidence type="ECO:0000313" key="7">
    <source>
        <dbReference type="EMBL" id="NIF22581.1"/>
    </source>
</evidence>
<dbReference type="InterPro" id="IPR010980">
    <property type="entry name" value="Cyt_c/b562"/>
</dbReference>
<evidence type="ECO:0000256" key="3">
    <source>
        <dbReference type="ARBA" id="ARBA00005523"/>
    </source>
</evidence>
<comment type="cofactor">
    <cofactor evidence="1">
        <name>heme b</name>
        <dbReference type="ChEBI" id="CHEBI:60344"/>
    </cofactor>
</comment>
<comment type="similarity">
    <text evidence="3">Belongs to the cytochrome b562 family.</text>
</comment>
<keyword evidence="8" id="KW-1185">Reference proteome</keyword>
<gene>
    <name evidence="7" type="primary">cybC</name>
    <name evidence="7" type="ORF">F3J40_13360</name>
</gene>
<organism evidence="7 8">
    <name type="scientific">Candidatus Pantoea multigeneris</name>
    <dbReference type="NCBI Taxonomy" id="2608357"/>
    <lineage>
        <taxon>Bacteria</taxon>
        <taxon>Pseudomonadati</taxon>
        <taxon>Pseudomonadota</taxon>
        <taxon>Gammaproteobacteria</taxon>
        <taxon>Enterobacterales</taxon>
        <taxon>Erwiniaceae</taxon>
        <taxon>Pantoea</taxon>
    </lineage>
</organism>
<dbReference type="Pfam" id="PF07361">
    <property type="entry name" value="Cytochrom_B562"/>
    <property type="match status" value="1"/>
</dbReference>
<dbReference type="InterPro" id="IPR009155">
    <property type="entry name" value="Cyt_b562"/>
</dbReference>
<feature type="compositionally biased region" description="Basic and acidic residues" evidence="5">
    <location>
        <begin position="57"/>
        <end position="77"/>
    </location>
</feature>
<evidence type="ECO:0000256" key="6">
    <source>
        <dbReference type="SAM" id="SignalP"/>
    </source>
</evidence>
<accession>A0ABX0RB42</accession>
<keyword evidence="4 6" id="KW-0732">Signal</keyword>
<dbReference type="EMBL" id="VWXF01000005">
    <property type="protein sequence ID" value="NIF22581.1"/>
    <property type="molecule type" value="Genomic_DNA"/>
</dbReference>
<feature type="signal peptide" evidence="6">
    <location>
        <begin position="1"/>
        <end position="22"/>
    </location>
</feature>
<dbReference type="Gene3D" id="1.20.120.10">
    <property type="entry name" value="Cytochrome c/b562"/>
    <property type="match status" value="1"/>
</dbReference>
<dbReference type="PIRSF" id="PIRSF000029">
    <property type="entry name" value="Cytochrome_b562"/>
    <property type="match status" value="1"/>
</dbReference>
<sequence length="128" mass="13913">MRKPLLAMLSITLLFSSASLYAADLKADMHTLKDGLGVVQKSSDAQAIQKALAEMRTAAEDAKKSTPETLEGKSADSAEVKDYHAELDKLIAQIDVVDAKAKANDLAGVKEESKKLETIRNEGHKKFR</sequence>